<sequence length="64" mass="7141">MSVDFDKMVKLEETKDFLDGATALLYSMAIYAKDGDNDRIVSGLLFLGDGFSSMVEELEELLKD</sequence>
<dbReference type="RefSeq" id="WP_106872952.1">
    <property type="nucleotide sequence ID" value="NZ_CP053841.1"/>
</dbReference>
<evidence type="ECO:0000313" key="2">
    <source>
        <dbReference type="Proteomes" id="UP000240535"/>
    </source>
</evidence>
<comment type="caution">
    <text evidence="1">The sequence shown here is derived from an EMBL/GenBank/DDBJ whole genome shotgun (WGS) entry which is preliminary data.</text>
</comment>
<dbReference type="EMBL" id="PDHH01000017">
    <property type="protein sequence ID" value="PSM51215.1"/>
    <property type="molecule type" value="Genomic_DNA"/>
</dbReference>
<reference evidence="2" key="1">
    <citation type="submission" date="2017-10" db="EMBL/GenBank/DDBJ databases">
        <title>Campylobacter species from seals.</title>
        <authorList>
            <person name="Gilbert M.J."/>
            <person name="Zomer A.L."/>
            <person name="Timmerman A.J."/>
            <person name="Duim B."/>
            <person name="Wagenaar J.A."/>
        </authorList>
    </citation>
    <scope>NUCLEOTIDE SEQUENCE [LARGE SCALE GENOMIC DNA]</scope>
    <source>
        <strain evidence="2">17S00004-5</strain>
    </source>
</reference>
<gene>
    <name evidence="1" type="ORF">CQ405_09265</name>
</gene>
<evidence type="ECO:0000313" key="1">
    <source>
        <dbReference type="EMBL" id="PSM51215.1"/>
    </source>
</evidence>
<protein>
    <submittedName>
        <fullName evidence="1">Uncharacterized protein</fullName>
    </submittedName>
</protein>
<keyword evidence="2" id="KW-1185">Reference proteome</keyword>
<proteinExistence type="predicted"/>
<organism evidence="1 2">
    <name type="scientific">Campylobacter blaseri</name>
    <dbReference type="NCBI Taxonomy" id="2042961"/>
    <lineage>
        <taxon>Bacteria</taxon>
        <taxon>Pseudomonadati</taxon>
        <taxon>Campylobacterota</taxon>
        <taxon>Epsilonproteobacteria</taxon>
        <taxon>Campylobacterales</taxon>
        <taxon>Campylobacteraceae</taxon>
        <taxon>Campylobacter</taxon>
    </lineage>
</organism>
<dbReference type="AlphaFoldDB" id="A0A2P8QYA0"/>
<dbReference type="Proteomes" id="UP000240535">
    <property type="component" value="Unassembled WGS sequence"/>
</dbReference>
<accession>A0A2P8QYA0</accession>
<name>A0A2P8QYA0_9BACT</name>